<feature type="chain" id="PRO_5031562076" description="Parvulin-like PPIase" evidence="7">
    <location>
        <begin position="23"/>
        <end position="450"/>
    </location>
</feature>
<evidence type="ECO:0000256" key="4">
    <source>
        <dbReference type="ARBA" id="ARBA00031484"/>
    </source>
</evidence>
<dbReference type="RefSeq" id="WP_184267860.1">
    <property type="nucleotide sequence ID" value="NZ_JACHKY010000002.1"/>
</dbReference>
<evidence type="ECO:0000313" key="9">
    <source>
        <dbReference type="EMBL" id="MBB4797328.1"/>
    </source>
</evidence>
<comment type="caution">
    <text evidence="9">The sequence shown here is derived from an EMBL/GenBank/DDBJ whole genome shotgun (WGS) entry which is preliminary data.</text>
</comment>
<evidence type="ECO:0000256" key="5">
    <source>
        <dbReference type="PROSITE-ProRule" id="PRU00278"/>
    </source>
</evidence>
<gene>
    <name evidence="9" type="ORF">HNP32_001052</name>
</gene>
<dbReference type="GO" id="GO:0003755">
    <property type="term" value="F:peptidyl-prolyl cis-trans isomerase activity"/>
    <property type="evidence" value="ECO:0007669"/>
    <property type="project" value="UniProtKB-KW"/>
</dbReference>
<evidence type="ECO:0000256" key="1">
    <source>
        <dbReference type="ARBA" id="ARBA00018370"/>
    </source>
</evidence>
<name>A0A7W7N2H0_9CAUL</name>
<dbReference type="InterPro" id="IPR000297">
    <property type="entry name" value="PPIase_PpiC"/>
</dbReference>
<dbReference type="PROSITE" id="PS50198">
    <property type="entry name" value="PPIC_PPIASE_2"/>
    <property type="match status" value="2"/>
</dbReference>
<keyword evidence="2 7" id="KW-0732">Signal</keyword>
<dbReference type="AlphaFoldDB" id="A0A7W7N2H0"/>
<evidence type="ECO:0000256" key="7">
    <source>
        <dbReference type="SAM" id="SignalP"/>
    </source>
</evidence>
<dbReference type="Pfam" id="PF00639">
    <property type="entry name" value="Rotamase"/>
    <property type="match status" value="2"/>
</dbReference>
<dbReference type="InterPro" id="IPR050280">
    <property type="entry name" value="OMP_Chaperone_SurA"/>
</dbReference>
<dbReference type="Pfam" id="PF13624">
    <property type="entry name" value="SurA_N_3"/>
    <property type="match status" value="1"/>
</dbReference>
<feature type="signal peptide" evidence="7">
    <location>
        <begin position="1"/>
        <end position="22"/>
    </location>
</feature>
<reference evidence="9 10" key="1">
    <citation type="submission" date="2020-08" db="EMBL/GenBank/DDBJ databases">
        <title>Functional genomics of gut bacteria from endangered species of beetles.</title>
        <authorList>
            <person name="Carlos-Shanley C."/>
        </authorList>
    </citation>
    <scope>NUCLEOTIDE SEQUENCE [LARGE SCALE GENOMIC DNA]</scope>
    <source>
        <strain evidence="9 10">S00123</strain>
    </source>
</reference>
<accession>A0A7W7N2H0</accession>
<organism evidence="9 10">
    <name type="scientific">Brevundimonas bullata</name>
    <dbReference type="NCBI Taxonomy" id="13160"/>
    <lineage>
        <taxon>Bacteria</taxon>
        <taxon>Pseudomonadati</taxon>
        <taxon>Pseudomonadota</taxon>
        <taxon>Alphaproteobacteria</taxon>
        <taxon>Caulobacterales</taxon>
        <taxon>Caulobacteraceae</taxon>
        <taxon>Brevundimonas</taxon>
    </lineage>
</organism>
<dbReference type="EMBL" id="JACHKY010000002">
    <property type="protein sequence ID" value="MBB4797328.1"/>
    <property type="molecule type" value="Genomic_DNA"/>
</dbReference>
<feature type="domain" description="PpiC" evidence="8">
    <location>
        <begin position="205"/>
        <end position="303"/>
    </location>
</feature>
<dbReference type="PANTHER" id="PTHR47637:SF1">
    <property type="entry name" value="CHAPERONE SURA"/>
    <property type="match status" value="1"/>
</dbReference>
<feature type="domain" description="PpiC" evidence="8">
    <location>
        <begin position="310"/>
        <end position="406"/>
    </location>
</feature>
<dbReference type="PANTHER" id="PTHR47637">
    <property type="entry name" value="CHAPERONE SURA"/>
    <property type="match status" value="1"/>
</dbReference>
<evidence type="ECO:0000313" key="10">
    <source>
        <dbReference type="Proteomes" id="UP000539957"/>
    </source>
</evidence>
<evidence type="ECO:0000256" key="2">
    <source>
        <dbReference type="ARBA" id="ARBA00022729"/>
    </source>
</evidence>
<dbReference type="Gene3D" id="1.10.4030.10">
    <property type="entry name" value="Porin chaperone SurA, peptide-binding domain"/>
    <property type="match status" value="1"/>
</dbReference>
<sequence length="450" mass="48595">MRLMRYTTGVAMAALMAGTAVGQSVAQTAPAQPAPAAGTLNPAAEEAPQRAAATPQFRLADGIIATVNDRIITGYDLRQRMLVIMAMAQVQPTEENIAGIQQQALNDLIEKHLQDAEIAKFETLRISDQEVDEEIAGMAREAGTTAANYMAFLEQGGIRPQPFREQIRTEIGWRELVGGRFRDRAKVSRTQVEQAMRQLTESATKPQYLVGEIYLEASRVGGMQEAMNGARQLVQQMVQGAPFMAVARQFSAAPSAARGGDAGWVVQGTVQPALEQAMEALAVGQLSNPIPVEGGVYILYMRDKRSGAATSLVQMKQVMIELPETASEADVAAATQRLEALRNGTTCDNILQRARAEQGMQGADLGESDVANLLPQFQQVARSADVGTVSSVVRTPLGVHILAVCGRRLGGPEAPSAQQVEARLQNQNYAMLGRRYLRDLRADALIEIKQ</sequence>
<dbReference type="InterPro" id="IPR027304">
    <property type="entry name" value="Trigger_fact/SurA_dom_sf"/>
</dbReference>
<dbReference type="SUPFAM" id="SSF54534">
    <property type="entry name" value="FKBP-like"/>
    <property type="match status" value="2"/>
</dbReference>
<keyword evidence="10" id="KW-1185">Reference proteome</keyword>
<protein>
    <recommendedName>
        <fullName evidence="1">Parvulin-like PPIase</fullName>
    </recommendedName>
    <alternativeName>
        <fullName evidence="3">Peptidyl-prolyl cis-trans isomerase plp</fullName>
    </alternativeName>
    <alternativeName>
        <fullName evidence="4">Rotamase plp</fullName>
    </alternativeName>
</protein>
<keyword evidence="5 9" id="KW-0413">Isomerase</keyword>
<dbReference type="SUPFAM" id="SSF109998">
    <property type="entry name" value="Triger factor/SurA peptide-binding domain-like"/>
    <property type="match status" value="1"/>
</dbReference>
<dbReference type="Gene3D" id="3.10.50.40">
    <property type="match status" value="2"/>
</dbReference>
<evidence type="ECO:0000256" key="3">
    <source>
        <dbReference type="ARBA" id="ARBA00030642"/>
    </source>
</evidence>
<proteinExistence type="predicted"/>
<evidence type="ECO:0000259" key="8">
    <source>
        <dbReference type="PROSITE" id="PS50198"/>
    </source>
</evidence>
<dbReference type="InterPro" id="IPR046357">
    <property type="entry name" value="PPIase_dom_sf"/>
</dbReference>
<evidence type="ECO:0000256" key="6">
    <source>
        <dbReference type="SAM" id="MobiDB-lite"/>
    </source>
</evidence>
<feature type="region of interest" description="Disordered" evidence="6">
    <location>
        <begin position="32"/>
        <end position="52"/>
    </location>
</feature>
<keyword evidence="5" id="KW-0697">Rotamase</keyword>
<dbReference type="Proteomes" id="UP000539957">
    <property type="component" value="Unassembled WGS sequence"/>
</dbReference>